<dbReference type="WBParaSite" id="PS1159_v2.g22626.t1">
    <property type="protein sequence ID" value="PS1159_v2.g22626.t1"/>
    <property type="gene ID" value="PS1159_v2.g22626"/>
</dbReference>
<name>A0AC35G0E3_9BILA</name>
<evidence type="ECO:0000313" key="2">
    <source>
        <dbReference type="WBParaSite" id="PS1159_v2.g22626.t1"/>
    </source>
</evidence>
<proteinExistence type="predicted"/>
<sequence>MGSASQSAIIRARYSNDVSGINRYRHFHSPMQLPITLFALSPINNNIDGKYSPPSSSSLLPKISPTPLRRSIGRKNVNIVQSANPQNNNSINNGTGIRRKQQKNHPINNNGKLPKLINNNNINSTSILPINVTGIKKPLQKRQSKSSNSVQSAPTTILQNIISNEKLPRLSRSFSANHMQKLKTAKDIKVAKTTISSSKEINQKPKVLTRKNVPSKLLVPKVSKSCGTQTEDFPYLEKSKSFSSTGTGEHIPEGGVVQRSTQTDKIIYYKDDDKKMSEPAIVLKQQAEVWRDAKEFVTKILLPSSITLANQSKPSQTPRSPLQRIIQHWDQKF</sequence>
<accession>A0AC35G0E3</accession>
<evidence type="ECO:0000313" key="1">
    <source>
        <dbReference type="Proteomes" id="UP000887580"/>
    </source>
</evidence>
<reference evidence="2" key="1">
    <citation type="submission" date="2022-11" db="UniProtKB">
        <authorList>
            <consortium name="WormBaseParasite"/>
        </authorList>
    </citation>
    <scope>IDENTIFICATION</scope>
</reference>
<dbReference type="Proteomes" id="UP000887580">
    <property type="component" value="Unplaced"/>
</dbReference>
<organism evidence="1 2">
    <name type="scientific">Panagrolaimus sp. PS1159</name>
    <dbReference type="NCBI Taxonomy" id="55785"/>
    <lineage>
        <taxon>Eukaryota</taxon>
        <taxon>Metazoa</taxon>
        <taxon>Ecdysozoa</taxon>
        <taxon>Nematoda</taxon>
        <taxon>Chromadorea</taxon>
        <taxon>Rhabditida</taxon>
        <taxon>Tylenchina</taxon>
        <taxon>Panagrolaimomorpha</taxon>
        <taxon>Panagrolaimoidea</taxon>
        <taxon>Panagrolaimidae</taxon>
        <taxon>Panagrolaimus</taxon>
    </lineage>
</organism>
<protein>
    <submittedName>
        <fullName evidence="2">Uncharacterized protein</fullName>
    </submittedName>
</protein>